<dbReference type="RefSeq" id="WP_045547116.1">
    <property type="nucleotide sequence ID" value="NZ_JZDQ02000002.1"/>
</dbReference>
<gene>
    <name evidence="3" type="ORF">UG56_002130</name>
</gene>
<keyword evidence="1" id="KW-0808">Transferase</keyword>
<comment type="caution">
    <text evidence="3">The sequence shown here is derived from an EMBL/GenBank/DDBJ whole genome shotgun (WGS) entry which is preliminary data.</text>
</comment>
<dbReference type="GO" id="GO:0016757">
    <property type="term" value="F:glycosyltransferase activity"/>
    <property type="evidence" value="ECO:0007669"/>
    <property type="project" value="InterPro"/>
</dbReference>
<organism evidence="3 4">
    <name type="scientific">Nocardioides luteus</name>
    <dbReference type="NCBI Taxonomy" id="1844"/>
    <lineage>
        <taxon>Bacteria</taxon>
        <taxon>Bacillati</taxon>
        <taxon>Actinomycetota</taxon>
        <taxon>Actinomycetes</taxon>
        <taxon>Propionibacteriales</taxon>
        <taxon>Nocardioidaceae</taxon>
        <taxon>Nocardioides</taxon>
    </lineage>
</organism>
<dbReference type="EMBL" id="JZDQ02000002">
    <property type="protein sequence ID" value="OIJ28597.1"/>
    <property type="molecule type" value="Genomic_DNA"/>
</dbReference>
<reference evidence="3" key="1">
    <citation type="submission" date="2016-10" db="EMBL/GenBank/DDBJ databases">
        <title>Draft Genome Sequence of Nocardioides luteus Strain BAFB, an Alkane-Degrading Bacterium Isolated from JP-7 Polluted Soil.</title>
        <authorList>
            <person name="Brown L."/>
            <person name="Ruiz O.N."/>
            <person name="Gunasekera T."/>
        </authorList>
    </citation>
    <scope>NUCLEOTIDE SEQUENCE [LARGE SCALE GENOMIC DNA]</scope>
    <source>
        <strain evidence="3">BAFB</strain>
    </source>
</reference>
<dbReference type="PANTHER" id="PTHR12526">
    <property type="entry name" value="GLYCOSYLTRANSFERASE"/>
    <property type="match status" value="1"/>
</dbReference>
<evidence type="ECO:0000313" key="3">
    <source>
        <dbReference type="EMBL" id="OIJ28597.1"/>
    </source>
</evidence>
<dbReference type="InterPro" id="IPR001296">
    <property type="entry name" value="Glyco_trans_1"/>
</dbReference>
<proteinExistence type="predicted"/>
<dbReference type="AlphaFoldDB" id="A0A1J4NAT9"/>
<evidence type="ECO:0000313" key="4">
    <source>
        <dbReference type="Proteomes" id="UP000033772"/>
    </source>
</evidence>
<feature type="domain" description="Glycosyl transferase family 1" evidence="2">
    <location>
        <begin position="299"/>
        <end position="452"/>
    </location>
</feature>
<dbReference type="Proteomes" id="UP000033772">
    <property type="component" value="Unassembled WGS sequence"/>
</dbReference>
<dbReference type="OrthoDB" id="570545at2"/>
<dbReference type="SUPFAM" id="SSF53756">
    <property type="entry name" value="UDP-Glycosyltransferase/glycogen phosphorylase"/>
    <property type="match status" value="1"/>
</dbReference>
<dbReference type="Gene3D" id="3.40.50.2000">
    <property type="entry name" value="Glycogen Phosphorylase B"/>
    <property type="match status" value="3"/>
</dbReference>
<dbReference type="Pfam" id="PF00534">
    <property type="entry name" value="Glycos_transf_1"/>
    <property type="match status" value="1"/>
</dbReference>
<dbReference type="PANTHER" id="PTHR12526:SF630">
    <property type="entry name" value="GLYCOSYLTRANSFERASE"/>
    <property type="match status" value="1"/>
</dbReference>
<dbReference type="STRING" id="1844.UG56_002130"/>
<sequence length="645" mass="72938">MPIPNPREQVALPEGRYLTMCNEIATKFGGQTRAMIMRNRLITQHTGIPTTLLTTESKPVYDEVRQVLRDSGQLIEGMELLNLYEWYRQHTPTDEPDESVAALGGRLAEVPGTTTSDVLHPDGTVYYTAHSQSGKDLARDYRRADGSIYLRAPGPGAPAASRVPYILTDAEGLPIRSWETVGGWLWHWFEILAGDAERVFFVTDSRFALRDVMPRQDDRFYFLHLMHNNHVVKERRWNSQLSGKYAPLLDNIHEYDALVNLTHRQSEHIAMRYGSTSHRFVVPNPVELPELPETMPEREPATFVTVARLEPQKRLEHAIKAFAKVIEKRPEAKFQIYGDGKLYKPLADLIETLDVGKNVQLMGHDPRAKEALLHATGFIMTSVNEGYPLATLESLSFGCPVISYDINYGPREQISDGVDGFIVEAEDIDAVAERCIRMIDAPEMVAEMSRKALEKASKHTWRAFLEDWRVAFEGAVAQRPGRIEKARARLDVHALGWARPMPEGVATRLPGPASRLGRTQASSAAFRDSRTLRFDATLHVIGEWPKGVMADRIVTLDAVCNETGEVASLPLEVSPEGRGAFRLSSRFDLAEVFEEFSADSRNLDLRLRFTVHNWNWQTRLGRPRDVRPNFEVSFGPNDVLHLQRR</sequence>
<accession>A0A1J4NAT9</accession>
<evidence type="ECO:0000256" key="1">
    <source>
        <dbReference type="ARBA" id="ARBA00022679"/>
    </source>
</evidence>
<keyword evidence="4" id="KW-1185">Reference proteome</keyword>
<name>A0A1J4NAT9_9ACTN</name>
<evidence type="ECO:0000259" key="2">
    <source>
        <dbReference type="Pfam" id="PF00534"/>
    </source>
</evidence>
<protein>
    <recommendedName>
        <fullName evidence="2">Glycosyl transferase family 1 domain-containing protein</fullName>
    </recommendedName>
</protein>